<dbReference type="SUPFAM" id="SSF56112">
    <property type="entry name" value="Protein kinase-like (PK-like)"/>
    <property type="match status" value="1"/>
</dbReference>
<dbReference type="InterPro" id="IPR001245">
    <property type="entry name" value="Ser-Thr/Tyr_kinase_cat_dom"/>
</dbReference>
<dbReference type="EMBL" id="PQFF01000020">
    <property type="protein sequence ID" value="RHZ88434.1"/>
    <property type="molecule type" value="Genomic_DNA"/>
</dbReference>
<reference evidence="2 3" key="1">
    <citation type="submission" date="2018-08" db="EMBL/GenBank/DDBJ databases">
        <title>Genome and evolution of the arbuscular mycorrhizal fungus Diversispora epigaea (formerly Glomus versiforme) and its bacterial endosymbionts.</title>
        <authorList>
            <person name="Sun X."/>
            <person name="Fei Z."/>
            <person name="Harrison M."/>
        </authorList>
    </citation>
    <scope>NUCLEOTIDE SEQUENCE [LARGE SCALE GENOMIC DNA]</scope>
    <source>
        <strain evidence="2 3">IT104</strain>
    </source>
</reference>
<dbReference type="STRING" id="1348612.A0A397JTB5"/>
<accession>A0A397JTB5</accession>
<dbReference type="GO" id="GO:0004674">
    <property type="term" value="F:protein serine/threonine kinase activity"/>
    <property type="evidence" value="ECO:0007669"/>
    <property type="project" value="TreeGrafter"/>
</dbReference>
<dbReference type="Proteomes" id="UP000266861">
    <property type="component" value="Unassembled WGS sequence"/>
</dbReference>
<dbReference type="AlphaFoldDB" id="A0A397JTB5"/>
<dbReference type="PANTHER" id="PTHR44329">
    <property type="entry name" value="SERINE/THREONINE-PROTEIN KINASE TNNI3K-RELATED"/>
    <property type="match status" value="1"/>
</dbReference>
<evidence type="ECO:0000259" key="1">
    <source>
        <dbReference type="PROSITE" id="PS50011"/>
    </source>
</evidence>
<keyword evidence="3" id="KW-1185">Reference proteome</keyword>
<proteinExistence type="predicted"/>
<feature type="domain" description="Protein kinase" evidence="1">
    <location>
        <begin position="78"/>
        <end position="348"/>
    </location>
</feature>
<dbReference type="PRINTS" id="PR00109">
    <property type="entry name" value="TYRKINASE"/>
</dbReference>
<dbReference type="PROSITE" id="PS50011">
    <property type="entry name" value="PROTEIN_KINASE_DOM"/>
    <property type="match status" value="1"/>
</dbReference>
<dbReference type="InterPro" id="IPR051681">
    <property type="entry name" value="Ser/Thr_Kinases-Pseudokinases"/>
</dbReference>
<comment type="caution">
    <text evidence="2">The sequence shown here is derived from an EMBL/GenBank/DDBJ whole genome shotgun (WGS) entry which is preliminary data.</text>
</comment>
<evidence type="ECO:0000313" key="3">
    <source>
        <dbReference type="Proteomes" id="UP000266861"/>
    </source>
</evidence>
<dbReference type="Gene3D" id="1.10.510.10">
    <property type="entry name" value="Transferase(Phosphotransferase) domain 1"/>
    <property type="match status" value="1"/>
</dbReference>
<protein>
    <recommendedName>
        <fullName evidence="1">Protein kinase domain-containing protein</fullName>
    </recommendedName>
</protein>
<evidence type="ECO:0000313" key="2">
    <source>
        <dbReference type="EMBL" id="RHZ88434.1"/>
    </source>
</evidence>
<name>A0A397JTB5_9GLOM</name>
<dbReference type="Pfam" id="PF07714">
    <property type="entry name" value="PK_Tyr_Ser-Thr"/>
    <property type="match status" value="1"/>
</dbReference>
<dbReference type="InterPro" id="IPR000719">
    <property type="entry name" value="Prot_kinase_dom"/>
</dbReference>
<organism evidence="2 3">
    <name type="scientific">Diversispora epigaea</name>
    <dbReference type="NCBI Taxonomy" id="1348612"/>
    <lineage>
        <taxon>Eukaryota</taxon>
        <taxon>Fungi</taxon>
        <taxon>Fungi incertae sedis</taxon>
        <taxon>Mucoromycota</taxon>
        <taxon>Glomeromycotina</taxon>
        <taxon>Glomeromycetes</taxon>
        <taxon>Diversisporales</taxon>
        <taxon>Diversisporaceae</taxon>
        <taxon>Diversispora</taxon>
    </lineage>
</organism>
<dbReference type="GO" id="GO:0005524">
    <property type="term" value="F:ATP binding"/>
    <property type="evidence" value="ECO:0007669"/>
    <property type="project" value="InterPro"/>
</dbReference>
<sequence>MATKDISQCIICVKCNQPKTVYHWCPNSKEKKSLETKVISLDPNWTSGNKNVDAFIKEIQSNAQNQYESLKWIPYDHLSQIEYLAKGGFGTIHKAVWNHEFGTTDVAIKRIYNSQDISSEFLNELKRYLQCTSIASARQYVIKAYGISRDPETGEFLMITQYAEMGDLRDFSNNHFDDSIWWNKTIIDLIFGIAKGLIIIHSTRLVHRDLHSGNVLIKRQQFSSTKYSSIGDLGLCQPADQILFSNPTEGIHGVIPYIAPEILLGQTYSPAADIYSFGIIMWELSMKNKPFCDRPHDEKLVYDILKGVRPKIPAHMPESYVNLMKKCWDKNPRNRPTSFEIGETIEFWKKWCLNTTLKVNTELLERFKKEKKQKTHPNAIYTSRYLRYKTIGQNQKYIDEKRLYTNFPPKRWDDPRGFSQIFIALPENTENSENNIKS</sequence>
<dbReference type="OrthoDB" id="6718656at2759"/>
<dbReference type="InterPro" id="IPR011009">
    <property type="entry name" value="Kinase-like_dom_sf"/>
</dbReference>
<gene>
    <name evidence="2" type="ORF">Glove_22g157</name>
</gene>